<name>A0A6L7I603_9GAMM</name>
<accession>A0A6L7I603</accession>
<gene>
    <name evidence="2" type="ORF">GNT65_19475</name>
</gene>
<keyword evidence="1" id="KW-0812">Transmembrane</keyword>
<sequence length="236" mass="26583">MLTPKQSRWLRKSHKWLTLFLGAQLLIWLISGLYMVLMDIDYIHGDHLVDESRLTLDASQLTISPETILSRYPEATRLELLPTALGPVYKLNLTGKPLYLSGRDGEPLEPLGQQAAMKIAARLHPGDLSNASSELLTESVPAEIGGRHLPLWQINLNDAFDSRLYISASSGELVTKRHDFWRLFDIMWMLHIMDYDTREDVHNPLLTGFSLLALLTALSGALLLLIAFKRGEEEPA</sequence>
<feature type="transmembrane region" description="Helical" evidence="1">
    <location>
        <begin position="16"/>
        <end position="37"/>
    </location>
</feature>
<dbReference type="AlphaFoldDB" id="A0A6L7I603"/>
<keyword evidence="3" id="KW-1185">Reference proteome</keyword>
<reference evidence="2 3" key="1">
    <citation type="submission" date="2019-12" db="EMBL/GenBank/DDBJ databases">
        <title>Shewanella insulae sp. nov., isolated from a tidal flat.</title>
        <authorList>
            <person name="Yoon J.-H."/>
        </authorList>
    </citation>
    <scope>NUCLEOTIDE SEQUENCE [LARGE SCALE GENOMIC DNA]</scope>
    <source>
        <strain evidence="2 3">JBTF-M18</strain>
    </source>
</reference>
<comment type="caution">
    <text evidence="2">The sequence shown here is derived from an EMBL/GenBank/DDBJ whole genome shotgun (WGS) entry which is preliminary data.</text>
</comment>
<evidence type="ECO:0000313" key="3">
    <source>
        <dbReference type="Proteomes" id="UP000474778"/>
    </source>
</evidence>
<dbReference type="RefSeq" id="WP_160798844.1">
    <property type="nucleotide sequence ID" value="NZ_WRPA01000026.1"/>
</dbReference>
<proteinExistence type="predicted"/>
<protein>
    <submittedName>
        <fullName evidence="2">Peptidase</fullName>
    </submittedName>
</protein>
<keyword evidence="1" id="KW-0472">Membrane</keyword>
<feature type="transmembrane region" description="Helical" evidence="1">
    <location>
        <begin position="205"/>
        <end position="228"/>
    </location>
</feature>
<evidence type="ECO:0000256" key="1">
    <source>
        <dbReference type="SAM" id="Phobius"/>
    </source>
</evidence>
<organism evidence="2 3">
    <name type="scientific">Shewanella insulae</name>
    <dbReference type="NCBI Taxonomy" id="2681496"/>
    <lineage>
        <taxon>Bacteria</taxon>
        <taxon>Pseudomonadati</taxon>
        <taxon>Pseudomonadota</taxon>
        <taxon>Gammaproteobacteria</taxon>
        <taxon>Alteromonadales</taxon>
        <taxon>Shewanellaceae</taxon>
        <taxon>Shewanella</taxon>
    </lineage>
</organism>
<dbReference type="Proteomes" id="UP000474778">
    <property type="component" value="Unassembled WGS sequence"/>
</dbReference>
<keyword evidence="1" id="KW-1133">Transmembrane helix</keyword>
<dbReference type="EMBL" id="WRPA01000026">
    <property type="protein sequence ID" value="MXR70841.1"/>
    <property type="molecule type" value="Genomic_DNA"/>
</dbReference>
<evidence type="ECO:0000313" key="2">
    <source>
        <dbReference type="EMBL" id="MXR70841.1"/>
    </source>
</evidence>